<dbReference type="InterPro" id="IPR054613">
    <property type="entry name" value="Peptidase_S78_dom"/>
</dbReference>
<dbReference type="GO" id="GO:0006508">
    <property type="term" value="P:proteolysis"/>
    <property type="evidence" value="ECO:0007669"/>
    <property type="project" value="UniProtKB-KW"/>
</dbReference>
<evidence type="ECO:0000313" key="7">
    <source>
        <dbReference type="EMBL" id="CAB4167358.1"/>
    </source>
</evidence>
<dbReference type="EMBL" id="LR797513">
    <property type="protein sequence ID" value="CAB4222351.1"/>
    <property type="molecule type" value="Genomic_DNA"/>
</dbReference>
<evidence type="ECO:0000256" key="4">
    <source>
        <dbReference type="ARBA" id="ARBA00022950"/>
    </source>
</evidence>
<dbReference type="GO" id="GO:0008233">
    <property type="term" value="F:peptidase activity"/>
    <property type="evidence" value="ECO:0007669"/>
    <property type="project" value="UniProtKB-KW"/>
</dbReference>
<evidence type="ECO:0000256" key="2">
    <source>
        <dbReference type="ARBA" id="ARBA00022670"/>
    </source>
</evidence>
<keyword evidence="1" id="KW-1188">Viral release from host cell</keyword>
<gene>
    <name evidence="8" type="ORF">UFOVP1293_95</name>
    <name evidence="9" type="ORF">UFOVP1644_18</name>
    <name evidence="7" type="ORF">UFOVP860_15</name>
</gene>
<sequence>MKLKTIERKDGFQSKHWLHCGLVEVKFSKDAQPGAFSGYGAVFDNEDLGGDVILPGAFKDTLAEWKGLGKLPKMLWQHGLDDNRMPVGVWSRIEEDDKGLVVEGRLIALDTDRGKTLHEGMISGAIDAMSITYIAHDVIYGTKEGEPYRTIRKLDLYEVGPVLFGMNEDALIDEAKAAKDIKTIRDFEAFLRDAGYSKANATAIASRGFKAADLRDEGDVASDLTGMRERAARLFST</sequence>
<dbReference type="EMBL" id="LR797244">
    <property type="protein sequence ID" value="CAB4196320.1"/>
    <property type="molecule type" value="Genomic_DNA"/>
</dbReference>
<organism evidence="7">
    <name type="scientific">uncultured Caudovirales phage</name>
    <dbReference type="NCBI Taxonomy" id="2100421"/>
    <lineage>
        <taxon>Viruses</taxon>
        <taxon>Duplodnaviria</taxon>
        <taxon>Heunggongvirae</taxon>
        <taxon>Uroviricota</taxon>
        <taxon>Caudoviricetes</taxon>
        <taxon>Peduoviridae</taxon>
        <taxon>Maltschvirus</taxon>
        <taxon>Maltschvirus maltsch</taxon>
    </lineage>
</organism>
<keyword evidence="3" id="KW-0378">Hydrolase</keyword>
<dbReference type="InterPro" id="IPR006433">
    <property type="entry name" value="Prohead_protease"/>
</dbReference>
<keyword evidence="5" id="KW-1273">Viral capsid maturation</keyword>
<evidence type="ECO:0000313" key="8">
    <source>
        <dbReference type="EMBL" id="CAB4196320.1"/>
    </source>
</evidence>
<accession>A0A6J5PDP4</accession>
<keyword evidence="4" id="KW-0118">Viral capsid assembly</keyword>
<evidence type="ECO:0000256" key="1">
    <source>
        <dbReference type="ARBA" id="ARBA00022612"/>
    </source>
</evidence>
<proteinExistence type="predicted"/>
<evidence type="ECO:0000256" key="3">
    <source>
        <dbReference type="ARBA" id="ARBA00022801"/>
    </source>
</evidence>
<dbReference type="GO" id="GO:0046797">
    <property type="term" value="P:viral procapsid maturation"/>
    <property type="evidence" value="ECO:0007669"/>
    <property type="project" value="UniProtKB-KW"/>
</dbReference>
<dbReference type="Pfam" id="PF04586">
    <property type="entry name" value="Peptidase_S78"/>
    <property type="match status" value="1"/>
</dbReference>
<evidence type="ECO:0000256" key="5">
    <source>
        <dbReference type="ARBA" id="ARBA00023045"/>
    </source>
</evidence>
<dbReference type="NCBIfam" id="TIGR01543">
    <property type="entry name" value="proheadase_HK97"/>
    <property type="match status" value="1"/>
</dbReference>
<dbReference type="EMBL" id="LR796812">
    <property type="protein sequence ID" value="CAB4167358.1"/>
    <property type="molecule type" value="Genomic_DNA"/>
</dbReference>
<feature type="domain" description="Prohead serine protease" evidence="6">
    <location>
        <begin position="31"/>
        <end position="175"/>
    </location>
</feature>
<keyword evidence="2 7" id="KW-0645">Protease</keyword>
<reference evidence="7" key="1">
    <citation type="submission" date="2020-04" db="EMBL/GenBank/DDBJ databases">
        <authorList>
            <person name="Chiriac C."/>
            <person name="Salcher M."/>
            <person name="Ghai R."/>
            <person name="Kavagutti S V."/>
        </authorList>
    </citation>
    <scope>NUCLEOTIDE SEQUENCE</scope>
</reference>
<protein>
    <submittedName>
        <fullName evidence="7">COG3740 Phage head maturation protease</fullName>
    </submittedName>
</protein>
<evidence type="ECO:0000313" key="9">
    <source>
        <dbReference type="EMBL" id="CAB4222351.1"/>
    </source>
</evidence>
<name>A0A6J5PDP4_9CAUD</name>
<evidence type="ECO:0000259" key="6">
    <source>
        <dbReference type="Pfam" id="PF04586"/>
    </source>
</evidence>